<protein>
    <submittedName>
        <fullName evidence="1">Uncharacterized protein</fullName>
    </submittedName>
</protein>
<reference evidence="1" key="1">
    <citation type="submission" date="2016-03" db="EMBL/GenBank/DDBJ databases">
        <title>Mechanisms controlling the formation of the plant cell surface in tip-growing cells are functionally conserved among land plants.</title>
        <authorList>
            <person name="Honkanen S."/>
            <person name="Jones V.A."/>
            <person name="Morieri G."/>
            <person name="Champion C."/>
            <person name="Hetherington A.J."/>
            <person name="Kelly S."/>
            <person name="Saint-Marcoux D."/>
            <person name="Proust H."/>
            <person name="Prescott H."/>
            <person name="Dolan L."/>
        </authorList>
    </citation>
    <scope>NUCLEOTIDE SEQUENCE [LARGE SCALE GENOMIC DNA]</scope>
    <source>
        <tissue evidence="1">Whole gametophyte</tissue>
    </source>
</reference>
<dbReference type="EMBL" id="LVLJ01000455">
    <property type="protein sequence ID" value="OAE34107.1"/>
    <property type="molecule type" value="Genomic_DNA"/>
</dbReference>
<comment type="caution">
    <text evidence="1">The sequence shown here is derived from an EMBL/GenBank/DDBJ whole genome shotgun (WGS) entry which is preliminary data.</text>
</comment>
<keyword evidence="2" id="KW-1185">Reference proteome</keyword>
<gene>
    <name evidence="1" type="ORF">AXG93_2891s1320</name>
</gene>
<name>A0A176WLR6_MARPO</name>
<accession>A0A176WLR6</accession>
<organism evidence="1 2">
    <name type="scientific">Marchantia polymorpha subsp. ruderalis</name>
    <dbReference type="NCBI Taxonomy" id="1480154"/>
    <lineage>
        <taxon>Eukaryota</taxon>
        <taxon>Viridiplantae</taxon>
        <taxon>Streptophyta</taxon>
        <taxon>Embryophyta</taxon>
        <taxon>Marchantiophyta</taxon>
        <taxon>Marchantiopsida</taxon>
        <taxon>Marchantiidae</taxon>
        <taxon>Marchantiales</taxon>
        <taxon>Marchantiaceae</taxon>
        <taxon>Marchantia</taxon>
    </lineage>
</organism>
<sequence>MAANLTRLLRIFAVPDLWMTDERVQNGLIALSLRAIEVSSKKRQDFFLTVAKSPSLSQTLRRCLKTVLASSLGVSFAAAAVLIITCLQEKTSQSESQEVLIASGLYQHVDEKVLEGLSVSPKDEFPLEVVLWVQRNRLGGHAHDDLCMRGLNLEAQLHGPRRCRSPCGPPVELRSFMGALHERQMLGTTAYRPNSQDQHILLSKPFIDRRGSTQAVTEALVAIKRSELTTEAEQKLHNSQEEKVV</sequence>
<dbReference type="Proteomes" id="UP000077202">
    <property type="component" value="Unassembled WGS sequence"/>
</dbReference>
<dbReference type="AlphaFoldDB" id="A0A176WLR6"/>
<evidence type="ECO:0000313" key="2">
    <source>
        <dbReference type="Proteomes" id="UP000077202"/>
    </source>
</evidence>
<evidence type="ECO:0000313" key="1">
    <source>
        <dbReference type="EMBL" id="OAE34107.1"/>
    </source>
</evidence>
<proteinExistence type="predicted"/>